<dbReference type="GO" id="GO:0003723">
    <property type="term" value="F:RNA binding"/>
    <property type="evidence" value="ECO:0007669"/>
    <property type="project" value="UniProtKB-UniRule"/>
</dbReference>
<feature type="compositionally biased region" description="Basic and acidic residues" evidence="12">
    <location>
        <begin position="633"/>
        <end position="644"/>
    </location>
</feature>
<feature type="compositionally biased region" description="Polar residues" evidence="12">
    <location>
        <begin position="647"/>
        <end position="657"/>
    </location>
</feature>
<feature type="compositionally biased region" description="Basic and acidic residues" evidence="12">
    <location>
        <begin position="579"/>
        <end position="596"/>
    </location>
</feature>
<comment type="caution">
    <text evidence="9">Lacks conserved residue(s) required for the propagation of feature annotation.</text>
</comment>
<dbReference type="InterPro" id="IPR004665">
    <property type="entry name" value="Term_rho"/>
</dbReference>
<dbReference type="GO" id="GO:0016787">
    <property type="term" value="F:hydrolase activity"/>
    <property type="evidence" value="ECO:0007669"/>
    <property type="project" value="UniProtKB-KW"/>
</dbReference>
<feature type="region of interest" description="Disordered" evidence="12">
    <location>
        <begin position="97"/>
        <end position="658"/>
    </location>
</feature>
<keyword evidence="5 9" id="KW-0067">ATP-binding</keyword>
<feature type="compositionally biased region" description="Basic and acidic residues" evidence="12">
    <location>
        <begin position="503"/>
        <end position="518"/>
    </location>
</feature>
<dbReference type="Pfam" id="PF00006">
    <property type="entry name" value="ATP-synt_ab"/>
    <property type="match status" value="1"/>
</dbReference>
<feature type="compositionally biased region" description="Polar residues" evidence="12">
    <location>
        <begin position="493"/>
        <end position="502"/>
    </location>
</feature>
<evidence type="ECO:0000256" key="10">
    <source>
        <dbReference type="NCBIfam" id="TIGR00767"/>
    </source>
</evidence>
<dbReference type="HAMAP" id="MF_01884">
    <property type="entry name" value="Rho"/>
    <property type="match status" value="1"/>
</dbReference>
<feature type="compositionally biased region" description="Basic and acidic residues" evidence="12">
    <location>
        <begin position="480"/>
        <end position="489"/>
    </location>
</feature>
<evidence type="ECO:0000256" key="6">
    <source>
        <dbReference type="ARBA" id="ARBA00022884"/>
    </source>
</evidence>
<dbReference type="CDD" id="cd01128">
    <property type="entry name" value="rho_factor_C"/>
    <property type="match status" value="1"/>
</dbReference>
<dbReference type="GO" id="GO:0008186">
    <property type="term" value="F:ATP-dependent activity, acting on RNA"/>
    <property type="evidence" value="ECO:0007669"/>
    <property type="project" value="UniProtKB-UniRule"/>
</dbReference>
<feature type="region of interest" description="Disordered" evidence="12">
    <location>
        <begin position="53"/>
        <end position="76"/>
    </location>
</feature>
<evidence type="ECO:0000259" key="13">
    <source>
        <dbReference type="PROSITE" id="PS51856"/>
    </source>
</evidence>
<dbReference type="InterPro" id="IPR027417">
    <property type="entry name" value="P-loop_NTPase"/>
</dbReference>
<proteinExistence type="inferred from homology"/>
<dbReference type="SMART" id="SM00382">
    <property type="entry name" value="AAA"/>
    <property type="match status" value="1"/>
</dbReference>
<feature type="compositionally biased region" description="Polar residues" evidence="12">
    <location>
        <begin position="242"/>
        <end position="282"/>
    </location>
</feature>
<dbReference type="CDD" id="cd04459">
    <property type="entry name" value="Rho_CSD"/>
    <property type="match status" value="1"/>
</dbReference>
<evidence type="ECO:0000256" key="8">
    <source>
        <dbReference type="ARBA" id="ARBA00023163"/>
    </source>
</evidence>
<evidence type="ECO:0000256" key="12">
    <source>
        <dbReference type="SAM" id="MobiDB-lite"/>
    </source>
</evidence>
<dbReference type="GO" id="GO:0006353">
    <property type="term" value="P:DNA-templated transcription termination"/>
    <property type="evidence" value="ECO:0007669"/>
    <property type="project" value="UniProtKB-UniRule"/>
</dbReference>
<feature type="binding site" evidence="9">
    <location>
        <position position="829"/>
    </location>
    <ligand>
        <name>ATP</name>
        <dbReference type="ChEBI" id="CHEBI:30616"/>
    </ligand>
</feature>
<feature type="binding site" evidence="9">
    <location>
        <begin position="798"/>
        <end position="803"/>
    </location>
    <ligand>
        <name>ATP</name>
        <dbReference type="ChEBI" id="CHEBI:30616"/>
    </ligand>
</feature>
<keyword evidence="7 9" id="KW-0805">Transcription regulation</keyword>
<feature type="compositionally biased region" description="Low complexity" evidence="12">
    <location>
        <begin position="283"/>
        <end position="373"/>
    </location>
</feature>
<comment type="caution">
    <text evidence="14">The sequence shown here is derived from an EMBL/GenBank/DDBJ whole genome shotgun (WGS) entry which is preliminary data.</text>
</comment>
<dbReference type="NCBIfam" id="NF006886">
    <property type="entry name" value="PRK09376.1"/>
    <property type="match status" value="1"/>
</dbReference>
<dbReference type="Pfam" id="PF07497">
    <property type="entry name" value="Rho_RNA_bind"/>
    <property type="match status" value="1"/>
</dbReference>
<evidence type="ECO:0000256" key="11">
    <source>
        <dbReference type="PROSITE-ProRule" id="PRU01203"/>
    </source>
</evidence>
<comment type="subunit">
    <text evidence="9">Homohexamer. The homohexamer assembles into an open ring structure.</text>
</comment>
<dbReference type="NCBIfam" id="TIGR00767">
    <property type="entry name" value="rho"/>
    <property type="match status" value="1"/>
</dbReference>
<feature type="binding site" evidence="9">
    <location>
        <begin position="786"/>
        <end position="791"/>
    </location>
    <ligand>
        <name>ATP</name>
        <dbReference type="ChEBI" id="CHEBI:30616"/>
    </ligand>
</feature>
<dbReference type="SMART" id="SM00357">
    <property type="entry name" value="CSP"/>
    <property type="match status" value="1"/>
</dbReference>
<keyword evidence="4 9" id="KW-0347">Helicase</keyword>
<keyword evidence="6 9" id="KW-0694">RNA-binding</keyword>
<dbReference type="InterPro" id="IPR000194">
    <property type="entry name" value="ATPase_F1/V1/A1_a/bsu_nucl-bd"/>
</dbReference>
<feature type="compositionally biased region" description="Basic and acidic residues" evidence="12">
    <location>
        <begin position="179"/>
        <end position="215"/>
    </location>
</feature>
<gene>
    <name evidence="9 14" type="primary">rho</name>
    <name evidence="14" type="ORF">IAC59_00640</name>
</gene>
<dbReference type="EC" id="3.6.4.-" evidence="9 10"/>
<evidence type="ECO:0000256" key="7">
    <source>
        <dbReference type="ARBA" id="ARBA00023015"/>
    </source>
</evidence>
<dbReference type="InterPro" id="IPR011129">
    <property type="entry name" value="CSD"/>
</dbReference>
<keyword evidence="2 9" id="KW-0547">Nucleotide-binding</keyword>
<dbReference type="EMBL" id="DVNK01000005">
    <property type="protein sequence ID" value="HIU45748.1"/>
    <property type="molecule type" value="Genomic_DNA"/>
</dbReference>
<evidence type="ECO:0000256" key="1">
    <source>
        <dbReference type="ARBA" id="ARBA00022472"/>
    </source>
</evidence>
<feature type="compositionally biased region" description="Basic and acidic residues" evidence="12">
    <location>
        <begin position="427"/>
        <end position="436"/>
    </location>
</feature>
<comment type="similarity">
    <text evidence="9 11">Belongs to the Rho family.</text>
</comment>
<evidence type="ECO:0000256" key="5">
    <source>
        <dbReference type="ARBA" id="ARBA00022840"/>
    </source>
</evidence>
<feature type="compositionally biased region" description="Basic residues" evidence="12">
    <location>
        <begin position="152"/>
        <end position="161"/>
    </location>
</feature>
<organism evidence="14 15">
    <name type="scientific">Candidatus Fimadaptatus faecigallinarum</name>
    <dbReference type="NCBI Taxonomy" id="2840814"/>
    <lineage>
        <taxon>Bacteria</taxon>
        <taxon>Bacillati</taxon>
        <taxon>Bacillota</taxon>
        <taxon>Clostridia</taxon>
        <taxon>Eubacteriales</taxon>
        <taxon>Candidatus Fimadaptatus</taxon>
    </lineage>
</organism>
<evidence type="ECO:0000313" key="15">
    <source>
        <dbReference type="Proteomes" id="UP000824123"/>
    </source>
</evidence>
<evidence type="ECO:0000256" key="9">
    <source>
        <dbReference type="HAMAP-Rule" id="MF_01884"/>
    </source>
</evidence>
<dbReference type="Proteomes" id="UP000824123">
    <property type="component" value="Unassembled WGS sequence"/>
</dbReference>
<feature type="compositionally biased region" description="Polar residues" evidence="12">
    <location>
        <begin position="386"/>
        <end position="395"/>
    </location>
</feature>
<feature type="domain" description="Rho RNA-BD" evidence="13">
    <location>
        <begin position="668"/>
        <end position="741"/>
    </location>
</feature>
<accession>A0A9D1LPQ9</accession>
<dbReference type="AlphaFoldDB" id="A0A9D1LPQ9"/>
<evidence type="ECO:0000256" key="2">
    <source>
        <dbReference type="ARBA" id="ARBA00022741"/>
    </source>
</evidence>
<dbReference type="GO" id="GO:0005524">
    <property type="term" value="F:ATP binding"/>
    <property type="evidence" value="ECO:0007669"/>
    <property type="project" value="UniProtKB-UniRule"/>
</dbReference>
<feature type="compositionally biased region" description="Low complexity" evidence="12">
    <location>
        <begin position="217"/>
        <end position="232"/>
    </location>
</feature>
<dbReference type="InterPro" id="IPR003593">
    <property type="entry name" value="AAA+_ATPase"/>
</dbReference>
<dbReference type="SUPFAM" id="SSF50249">
    <property type="entry name" value="Nucleic acid-binding proteins"/>
    <property type="match status" value="1"/>
</dbReference>
<dbReference type="PROSITE" id="PS51856">
    <property type="entry name" value="RHO_RNA_BD"/>
    <property type="match status" value="1"/>
</dbReference>
<keyword evidence="8 9" id="KW-0804">Transcription</keyword>
<keyword evidence="1 9" id="KW-0806">Transcription termination</keyword>
<keyword evidence="3 9" id="KW-0378">Hydrolase</keyword>
<dbReference type="InterPro" id="IPR041703">
    <property type="entry name" value="Rho_factor_ATP-bd"/>
</dbReference>
<feature type="compositionally biased region" description="Polar residues" evidence="12">
    <location>
        <begin position="103"/>
        <end position="120"/>
    </location>
</feature>
<dbReference type="SUPFAM" id="SSF52540">
    <property type="entry name" value="P-loop containing nucleoside triphosphate hydrolases"/>
    <property type="match status" value="1"/>
</dbReference>
<dbReference type="PANTHER" id="PTHR46425">
    <property type="entry name" value="TRANSCRIPTION TERMINATION FACTOR RHO"/>
    <property type="match status" value="1"/>
</dbReference>
<evidence type="ECO:0000256" key="3">
    <source>
        <dbReference type="ARBA" id="ARBA00022801"/>
    </source>
</evidence>
<feature type="compositionally biased region" description="Low complexity" evidence="12">
    <location>
        <begin position="396"/>
        <end position="415"/>
    </location>
</feature>
<sequence length="1049" mass="115747">MDYTTLYGKTIVELRAVARQYGVKLPAGINKDGIINRLLEAYQKLVDERQANAAGQAAPAQPVPPVTAPQSALPGETNTGEVLQFREDIAPRFAQHGEPAAPTSINPATESGAETSTSDASAGRDIPAQDMLSGTQSKVQHSSKPSAESRSRSRSGSRRQSHGAAVAPADRNPQSDIKSMADSKLQQDQKSNAESRPQSEQKPRTSRRLQSEQRVKAGPQPEQAAPEAPQTQSEIKPVQLEWQPTSQPAQSEPRTTQVVSQPEPRTTQAVSQPEPRTTQAVSQPEPRTAQAAPQPAQPDARTAQAAPQPTQPEPSTTQAAPQPAQPEAHTTQAAPQPAQSEARTAQAAPQPAQPEARTAQAATRPAQPDARTTQAALRQTHHESHMSQPSRQLQSEVAEAPQPVQPAPTAVDATAHGAQGRNPRVPRAADRLRAVEPRAGYAVDEPARAYEALEAPDQSQMPAGDGYGSEHGYAAAGDAESARPVRHAENAYSRPTYQAMQQRDSERNAYQRRDERPRQQAAGYQRNDKAGGYQTAPRASYSRTQERTGFTRNEPVQRQYQQNTFTDNRYARSAQPRQYARDYQEGQRQYMREDRYQPSYAGQGEYGQGEYSKSQDYNVRPDEYQQRGYQPRARYDEPEADNRRNGYYNSEYGTSNPAVPEMLQNGECGDGEGVLEIMPDGYGFLRAENYKQGANDVYLSIAQIRRFCLRTGDLVTGKTRASRDGDRYRALLYITAVNGQPPETSINRKAFDELVPIYPQERLKLENDQNEDDLAIRCIDMIAPIGKGQRGLIVAPPKAGKTVLLKKIANALTANYPDVKLIVLLIDERPEEVTDMQRSIKGDVVFSTFDEQPENHARMAEIVLERAKRLVEHGQDVVVLLDSLTRLARAYNLVEPPSGRTLSGGLDPAALFKPKRFFGAARNIEDGGSLTIIATALVETGSRMDEIIFEEFKGTGNMEIHLDRKLSEKRIFPAIDLNKSGTRREDLLMSPKELDAVYAVRRVLSGGNNQEAAEQLIGMLSKTPNNDEFYNRLKDGIARWEKEGYTVGR</sequence>
<protein>
    <recommendedName>
        <fullName evidence="9 10">Transcription termination factor Rho</fullName>
        <ecNumber evidence="9 10">3.6.4.-</ecNumber>
    </recommendedName>
    <alternativeName>
        <fullName evidence="9">ATP-dependent helicase Rho</fullName>
    </alternativeName>
</protein>
<dbReference type="GO" id="GO:0004386">
    <property type="term" value="F:helicase activity"/>
    <property type="evidence" value="ECO:0007669"/>
    <property type="project" value="UniProtKB-UniRule"/>
</dbReference>
<name>A0A9D1LPQ9_9FIRM</name>
<dbReference type="InterPro" id="IPR011113">
    <property type="entry name" value="Rho_RNA-bd"/>
</dbReference>
<dbReference type="Gene3D" id="3.40.50.300">
    <property type="entry name" value="P-loop containing nucleotide triphosphate hydrolases"/>
    <property type="match status" value="1"/>
</dbReference>
<evidence type="ECO:0000313" key="14">
    <source>
        <dbReference type="EMBL" id="HIU45748.1"/>
    </source>
</evidence>
<dbReference type="InterPro" id="IPR012340">
    <property type="entry name" value="NA-bd_OB-fold"/>
</dbReference>
<comment type="function">
    <text evidence="9">Facilitates transcription termination by a mechanism that involves Rho binding to the nascent RNA, activation of Rho's RNA-dependent ATPase activity, and release of the mRNA from the DNA template.</text>
</comment>
<dbReference type="Gene3D" id="2.40.50.140">
    <property type="entry name" value="Nucleic acid-binding proteins"/>
    <property type="match status" value="1"/>
</dbReference>
<feature type="compositionally biased region" description="Polar residues" evidence="12">
    <location>
        <begin position="541"/>
        <end position="567"/>
    </location>
</feature>
<evidence type="ECO:0000256" key="4">
    <source>
        <dbReference type="ARBA" id="ARBA00022806"/>
    </source>
</evidence>
<dbReference type="PANTHER" id="PTHR46425:SF1">
    <property type="entry name" value="TRANSCRIPTION TERMINATION FACTOR RHO"/>
    <property type="match status" value="1"/>
</dbReference>
<reference evidence="14" key="2">
    <citation type="journal article" date="2021" name="PeerJ">
        <title>Extensive microbial diversity within the chicken gut microbiome revealed by metagenomics and culture.</title>
        <authorList>
            <person name="Gilroy R."/>
            <person name="Ravi A."/>
            <person name="Getino M."/>
            <person name="Pursley I."/>
            <person name="Horton D.L."/>
            <person name="Alikhan N.F."/>
            <person name="Baker D."/>
            <person name="Gharbi K."/>
            <person name="Hall N."/>
            <person name="Watson M."/>
            <person name="Adriaenssens E.M."/>
            <person name="Foster-Nyarko E."/>
            <person name="Jarju S."/>
            <person name="Secka A."/>
            <person name="Antonio M."/>
            <person name="Oren A."/>
            <person name="Chaudhuri R.R."/>
            <person name="La Ragione R."/>
            <person name="Hildebrand F."/>
            <person name="Pallen M.J."/>
        </authorList>
    </citation>
    <scope>NUCLEOTIDE SEQUENCE</scope>
    <source>
        <strain evidence="14">ChiSxjej2B14-8506</strain>
    </source>
</reference>
<reference evidence="14" key="1">
    <citation type="submission" date="2020-10" db="EMBL/GenBank/DDBJ databases">
        <authorList>
            <person name="Gilroy R."/>
        </authorList>
    </citation>
    <scope>NUCLEOTIDE SEQUENCE</scope>
    <source>
        <strain evidence="14">ChiSxjej2B14-8506</strain>
    </source>
</reference>